<dbReference type="EMBL" id="CP006644">
    <property type="protein sequence ID" value="AHE56509.1"/>
    <property type="molecule type" value="Genomic_DNA"/>
</dbReference>
<proteinExistence type="predicted"/>
<dbReference type="SUPFAM" id="SSF74650">
    <property type="entry name" value="Galactose mutarotase-like"/>
    <property type="match status" value="1"/>
</dbReference>
<gene>
    <name evidence="1" type="ORF">NX02_24510</name>
</gene>
<name>W0AF57_9SPHN</name>
<dbReference type="RefSeq" id="WP_025294619.1">
    <property type="nucleotide sequence ID" value="NZ_CP006644.1"/>
</dbReference>
<dbReference type="GO" id="GO:0016853">
    <property type="term" value="F:isomerase activity"/>
    <property type="evidence" value="ECO:0007669"/>
    <property type="project" value="InterPro"/>
</dbReference>
<evidence type="ECO:0000313" key="2">
    <source>
        <dbReference type="Proteomes" id="UP000018851"/>
    </source>
</evidence>
<evidence type="ECO:0008006" key="3">
    <source>
        <dbReference type="Google" id="ProtNLM"/>
    </source>
</evidence>
<protein>
    <recommendedName>
        <fullName evidence="3">Aldose 1-epimerase</fullName>
    </recommendedName>
</protein>
<dbReference type="PATRIC" id="fig|1123269.5.peg.4801"/>
<dbReference type="PANTHER" id="PTHR11122:SF13">
    <property type="entry name" value="GLUCOSE-6-PHOSPHATE 1-EPIMERASE"/>
    <property type="match status" value="1"/>
</dbReference>
<dbReference type="AlphaFoldDB" id="W0AF57"/>
<dbReference type="GO" id="GO:0005975">
    <property type="term" value="P:carbohydrate metabolic process"/>
    <property type="evidence" value="ECO:0007669"/>
    <property type="project" value="InterPro"/>
</dbReference>
<dbReference type="Pfam" id="PF01263">
    <property type="entry name" value="Aldose_epim"/>
    <property type="match status" value="1"/>
</dbReference>
<dbReference type="Gene3D" id="2.70.98.10">
    <property type="match status" value="1"/>
</dbReference>
<reference evidence="1 2" key="1">
    <citation type="submission" date="2013-07" db="EMBL/GenBank/DDBJ databases">
        <title>Completed genome of Sphingomonas sanxanigenens NX02.</title>
        <authorList>
            <person name="Ma T."/>
            <person name="Huang H."/>
            <person name="Wu M."/>
            <person name="Li X."/>
            <person name="Li G."/>
        </authorList>
    </citation>
    <scope>NUCLEOTIDE SEQUENCE [LARGE SCALE GENOMIC DNA]</scope>
    <source>
        <strain evidence="1 2">NX02</strain>
    </source>
</reference>
<dbReference type="PANTHER" id="PTHR11122">
    <property type="entry name" value="APOSPORY-ASSOCIATED PROTEIN C-RELATED"/>
    <property type="match status" value="1"/>
</dbReference>
<sequence length="292" mass="32132">MIGDEVRIASAALSATIAPLGAELQTLGDADGRDLLWNGDPAYWTGRAPLLFPFVGRLGGDAYRLDGQSHALGQHGFARRRSFALVEQAPAHVLFRLTDDEETRLLYPFAFELDAEYRIDGATLAMTITARNTGDRPLPASFGYHPAFRWPLPYGAAREDHRILFEKDEPAPLRVLAGGLVSPERVPSPVEGRSLPLNDALFARDAMIWDRLESRQLLYGAENGPQLDIAFPDTPWLGIWTKPGAGYVCIEPWAGIADPEGFEGEIWEKPGIVAIEPGGERRFRMIVTLTGI</sequence>
<keyword evidence="2" id="KW-1185">Reference proteome</keyword>
<evidence type="ECO:0000313" key="1">
    <source>
        <dbReference type="EMBL" id="AHE56509.1"/>
    </source>
</evidence>
<accession>W0AF57</accession>
<dbReference type="GO" id="GO:0030246">
    <property type="term" value="F:carbohydrate binding"/>
    <property type="evidence" value="ECO:0007669"/>
    <property type="project" value="InterPro"/>
</dbReference>
<dbReference type="HOGENOM" id="CLU_057834_1_0_5"/>
<dbReference type="KEGG" id="ssan:NX02_24510"/>
<dbReference type="InterPro" id="IPR037481">
    <property type="entry name" value="LacX"/>
</dbReference>
<dbReference type="CDD" id="cd09024">
    <property type="entry name" value="Aldose_epim_lacX"/>
    <property type="match status" value="1"/>
</dbReference>
<organism evidence="1 2">
    <name type="scientific">Sphingomonas sanxanigenens DSM 19645 = NX02</name>
    <dbReference type="NCBI Taxonomy" id="1123269"/>
    <lineage>
        <taxon>Bacteria</taxon>
        <taxon>Pseudomonadati</taxon>
        <taxon>Pseudomonadota</taxon>
        <taxon>Alphaproteobacteria</taxon>
        <taxon>Sphingomonadales</taxon>
        <taxon>Sphingomonadaceae</taxon>
        <taxon>Sphingomonas</taxon>
    </lineage>
</organism>
<dbReference type="InterPro" id="IPR008183">
    <property type="entry name" value="Aldose_1/G6P_1-epimerase"/>
</dbReference>
<dbReference type="InterPro" id="IPR014718">
    <property type="entry name" value="GH-type_carb-bd"/>
</dbReference>
<dbReference type="InterPro" id="IPR011013">
    <property type="entry name" value="Gal_mutarotase_sf_dom"/>
</dbReference>
<dbReference type="STRING" id="1123269.NX02_24510"/>
<dbReference type="eggNOG" id="COG2017">
    <property type="taxonomic scope" value="Bacteria"/>
</dbReference>
<dbReference type="Proteomes" id="UP000018851">
    <property type="component" value="Chromosome"/>
</dbReference>
<dbReference type="OrthoDB" id="9795355at2"/>